<dbReference type="EMBL" id="BMKC01000001">
    <property type="protein sequence ID" value="GGA69092.1"/>
    <property type="molecule type" value="Genomic_DNA"/>
</dbReference>
<dbReference type="InterPro" id="IPR027417">
    <property type="entry name" value="P-loop_NTPase"/>
</dbReference>
<dbReference type="RefSeq" id="WP_188660682.1">
    <property type="nucleotide sequence ID" value="NZ_BMKC01000001.1"/>
</dbReference>
<gene>
    <name evidence="1" type="ORF">GCM10011521_04130</name>
</gene>
<protein>
    <recommendedName>
        <fullName evidence="3">AAA+ ATPase domain-containing protein</fullName>
    </recommendedName>
</protein>
<proteinExistence type="predicted"/>
<dbReference type="Proteomes" id="UP000623419">
    <property type="component" value="Unassembled WGS sequence"/>
</dbReference>
<organism evidence="1 2">
    <name type="scientific">Arenimonas soli</name>
    <dbReference type="NCBI Taxonomy" id="2269504"/>
    <lineage>
        <taxon>Bacteria</taxon>
        <taxon>Pseudomonadati</taxon>
        <taxon>Pseudomonadota</taxon>
        <taxon>Gammaproteobacteria</taxon>
        <taxon>Lysobacterales</taxon>
        <taxon>Lysobacteraceae</taxon>
        <taxon>Arenimonas</taxon>
    </lineage>
</organism>
<dbReference type="InterPro" id="IPR038724">
    <property type="entry name" value="RepA"/>
</dbReference>
<dbReference type="CDD" id="cd01125">
    <property type="entry name" value="RepA_RSF1010_like"/>
    <property type="match status" value="1"/>
</dbReference>
<dbReference type="Gene3D" id="3.40.50.300">
    <property type="entry name" value="P-loop containing nucleotide triphosphate hydrolases"/>
    <property type="match status" value="1"/>
</dbReference>
<evidence type="ECO:0000313" key="2">
    <source>
        <dbReference type="Proteomes" id="UP000623419"/>
    </source>
</evidence>
<accession>A0ABQ1HC97</accession>
<comment type="caution">
    <text evidence="1">The sequence shown here is derived from an EMBL/GenBank/DDBJ whole genome shotgun (WGS) entry which is preliminary data.</text>
</comment>
<dbReference type="Pfam" id="PF13481">
    <property type="entry name" value="AAA_25"/>
    <property type="match status" value="1"/>
</dbReference>
<reference evidence="2" key="1">
    <citation type="journal article" date="2019" name="Int. J. Syst. Evol. Microbiol.">
        <title>The Global Catalogue of Microorganisms (GCM) 10K type strain sequencing project: providing services to taxonomists for standard genome sequencing and annotation.</title>
        <authorList>
            <consortium name="The Broad Institute Genomics Platform"/>
            <consortium name="The Broad Institute Genome Sequencing Center for Infectious Disease"/>
            <person name="Wu L."/>
            <person name="Ma J."/>
        </authorList>
    </citation>
    <scope>NUCLEOTIDE SEQUENCE [LARGE SCALE GENOMIC DNA]</scope>
    <source>
        <strain evidence="2">CGMCC 1.15905</strain>
    </source>
</reference>
<dbReference type="SUPFAM" id="SSF52540">
    <property type="entry name" value="P-loop containing nucleoside triphosphate hydrolases"/>
    <property type="match status" value="1"/>
</dbReference>
<name>A0ABQ1HC97_9GAMM</name>
<evidence type="ECO:0000313" key="1">
    <source>
        <dbReference type="EMBL" id="GGA69092.1"/>
    </source>
</evidence>
<keyword evidence="2" id="KW-1185">Reference proteome</keyword>
<evidence type="ECO:0008006" key="3">
    <source>
        <dbReference type="Google" id="ProtNLM"/>
    </source>
</evidence>
<sequence length="411" mass="44326">MRAETFQASNGLRLISGGYPHPDDSAQVMGDTSGRLLLDATKEARAAGFDVSLEAKQRNATPGNLSRFRFTHISGAMAENSPPAWLVRGVLERDALAMFFGDPGSGKSFGAVDLAAAVATGRDWHGHRVTEGPVLFIAGEGRNGLARRFRAWEIVAGVSLEKAEIYLSPGATALTDWPAVESLMAAAGEVKQLLGRPPVLVIVDTVARNFGPGDENSTADMTDFIRGCDEIRQSLGCCVLLVHHSGHGDKTRARGAMALKGALDFEYRFQRDESGVIRVEATKVKDHESPPPMAFKLASVELGADAEGEPIRSAVLHPVTYEPPASRGKAGRGKHQTTALQTLRDLLSRQRERLTASGHDPEGARVTVADWRDACADEGLDRRRFPEVRESLARAGRIHLDHGYVRPLGDG</sequence>